<organism evidence="1 2">
    <name type="scientific">Novosphingobium subterraneum</name>
    <dbReference type="NCBI Taxonomy" id="48936"/>
    <lineage>
        <taxon>Bacteria</taxon>
        <taxon>Pseudomonadati</taxon>
        <taxon>Pseudomonadota</taxon>
        <taxon>Alphaproteobacteria</taxon>
        <taxon>Sphingomonadales</taxon>
        <taxon>Sphingomonadaceae</taxon>
        <taxon>Novosphingobium</taxon>
    </lineage>
</organism>
<keyword evidence="2" id="KW-1185">Reference proteome</keyword>
<evidence type="ECO:0000313" key="1">
    <source>
        <dbReference type="EMBL" id="KHS44006.1"/>
    </source>
</evidence>
<reference evidence="1 2" key="1">
    <citation type="submission" date="2014-10" db="EMBL/GenBank/DDBJ databases">
        <title>Draft genome sequence of Novosphingobium subterraneum DSM 12447.</title>
        <authorList>
            <person name="Gan H.M."/>
            <person name="Gan H.Y."/>
            <person name="Savka M.A."/>
        </authorList>
    </citation>
    <scope>NUCLEOTIDE SEQUENCE [LARGE SCALE GENOMIC DNA]</scope>
    <source>
        <strain evidence="1 2">DSM 12447</strain>
    </source>
</reference>
<dbReference type="EMBL" id="JRVC01000019">
    <property type="protein sequence ID" value="KHS44006.1"/>
    <property type="molecule type" value="Genomic_DNA"/>
</dbReference>
<dbReference type="STRING" id="48936.NJ75_03408"/>
<dbReference type="PATRIC" id="fig|48936.3.peg.3432"/>
<protein>
    <submittedName>
        <fullName evidence="1">Uncharacterized protein</fullName>
    </submittedName>
</protein>
<dbReference type="RefSeq" id="WP_039336585.1">
    <property type="nucleotide sequence ID" value="NZ_JRVC01000019.1"/>
</dbReference>
<accession>A0A0B8ZLM9</accession>
<sequence length="96" mass="10643">MIRARAFEVPCRIAVEQSEAHFHAHVELAGNLSVEPGDKVRVHGEPIRVAFGESAVFERTATVVRAGPLLRGWMRIVAYLGLTELYEVSFNPGSLR</sequence>
<gene>
    <name evidence="1" type="ORF">NJ75_03408</name>
</gene>
<dbReference type="Proteomes" id="UP000031338">
    <property type="component" value="Unassembled WGS sequence"/>
</dbReference>
<comment type="caution">
    <text evidence="1">The sequence shown here is derived from an EMBL/GenBank/DDBJ whole genome shotgun (WGS) entry which is preliminary data.</text>
</comment>
<proteinExistence type="predicted"/>
<dbReference type="AlphaFoldDB" id="A0A0B8ZLM9"/>
<name>A0A0B8ZLM9_9SPHN</name>
<evidence type="ECO:0000313" key="2">
    <source>
        <dbReference type="Proteomes" id="UP000031338"/>
    </source>
</evidence>